<protein>
    <recommendedName>
        <fullName evidence="5">DNA replication complex GINS protein PSF2</fullName>
    </recommendedName>
</protein>
<evidence type="ECO:0000256" key="1">
    <source>
        <dbReference type="ARBA" id="ARBA00004123"/>
    </source>
</evidence>
<dbReference type="InterPro" id="IPR056784">
    <property type="entry name" value="PSF2_N"/>
</dbReference>
<dbReference type="CDD" id="cd11712">
    <property type="entry name" value="GINS_A_psf2"/>
    <property type="match status" value="1"/>
</dbReference>
<comment type="similarity">
    <text evidence="2 5">Belongs to the GINS2/PSF2 family.</text>
</comment>
<keyword evidence="3 5" id="KW-0235">DNA replication</keyword>
<evidence type="ECO:0000259" key="6">
    <source>
        <dbReference type="Pfam" id="PF05916"/>
    </source>
</evidence>
<feature type="domain" description="GINS subunit" evidence="6">
    <location>
        <begin position="66"/>
        <end position="163"/>
    </location>
</feature>
<dbReference type="PANTHER" id="PTHR12772:SF0">
    <property type="entry name" value="DNA REPLICATION COMPLEX GINS PROTEIN PSF2"/>
    <property type="match status" value="1"/>
</dbReference>
<evidence type="ECO:0000256" key="2">
    <source>
        <dbReference type="ARBA" id="ARBA00010565"/>
    </source>
</evidence>
<accession>A0AAV8ZQY4</accession>
<dbReference type="SUPFAM" id="SSF158573">
    <property type="entry name" value="GINS helical bundle-like"/>
    <property type="match status" value="1"/>
</dbReference>
<evidence type="ECO:0000256" key="3">
    <source>
        <dbReference type="ARBA" id="ARBA00022705"/>
    </source>
</evidence>
<dbReference type="InterPro" id="IPR036224">
    <property type="entry name" value="GINS_bundle-like_dom_sf"/>
</dbReference>
<dbReference type="Gene3D" id="3.40.5.50">
    <property type="match status" value="1"/>
</dbReference>
<dbReference type="PIRSF" id="PIRSF028998">
    <property type="entry name" value="GINS_Psf2_subgr"/>
    <property type="match status" value="1"/>
</dbReference>
<dbReference type="GO" id="GO:0000727">
    <property type="term" value="P:double-strand break repair via break-induced replication"/>
    <property type="evidence" value="ECO:0007669"/>
    <property type="project" value="TreeGrafter"/>
</dbReference>
<dbReference type="EMBL" id="JANEYF010000851">
    <property type="protein sequence ID" value="KAJ8967508.1"/>
    <property type="molecule type" value="Genomic_DNA"/>
</dbReference>
<gene>
    <name evidence="8" type="ORF">NQ314_002823</name>
</gene>
<comment type="subunit">
    <text evidence="5">Component of the GINS complex.</text>
</comment>
<dbReference type="GO" id="GO:0000811">
    <property type="term" value="C:GINS complex"/>
    <property type="evidence" value="ECO:0007669"/>
    <property type="project" value="TreeGrafter"/>
</dbReference>
<comment type="caution">
    <text evidence="8">The sequence shown here is derived from an EMBL/GenBank/DDBJ whole genome shotgun (WGS) entry which is preliminary data.</text>
</comment>
<feature type="domain" description="DNA replication complex GINS protein PSF2 N-terminal" evidence="7">
    <location>
        <begin position="2"/>
        <end position="62"/>
    </location>
</feature>
<dbReference type="PANTHER" id="PTHR12772">
    <property type="entry name" value="DNA REPLICATION COMPLEX GINS PROTEIN PSF2"/>
    <property type="match status" value="1"/>
</dbReference>
<dbReference type="GO" id="GO:0071162">
    <property type="term" value="C:CMG complex"/>
    <property type="evidence" value="ECO:0007669"/>
    <property type="project" value="UniProtKB-ARBA"/>
</dbReference>
<dbReference type="AlphaFoldDB" id="A0AAV8ZQY4"/>
<evidence type="ECO:0000313" key="8">
    <source>
        <dbReference type="EMBL" id="KAJ8967508.1"/>
    </source>
</evidence>
<dbReference type="FunFam" id="3.40.5.50:FF:000001">
    <property type="entry name" value="DNA replication complex GINS protein PSF2"/>
    <property type="match status" value="1"/>
</dbReference>
<name>A0AAV8ZQY4_9CUCU</name>
<dbReference type="Gene3D" id="1.20.58.1020">
    <property type="match status" value="1"/>
</dbReference>
<organism evidence="8 9">
    <name type="scientific">Rhamnusium bicolor</name>
    <dbReference type="NCBI Taxonomy" id="1586634"/>
    <lineage>
        <taxon>Eukaryota</taxon>
        <taxon>Metazoa</taxon>
        <taxon>Ecdysozoa</taxon>
        <taxon>Arthropoda</taxon>
        <taxon>Hexapoda</taxon>
        <taxon>Insecta</taxon>
        <taxon>Pterygota</taxon>
        <taxon>Neoptera</taxon>
        <taxon>Endopterygota</taxon>
        <taxon>Coleoptera</taxon>
        <taxon>Polyphaga</taxon>
        <taxon>Cucujiformia</taxon>
        <taxon>Chrysomeloidea</taxon>
        <taxon>Cerambycidae</taxon>
        <taxon>Lepturinae</taxon>
        <taxon>Rhagiini</taxon>
        <taxon>Rhamnusium</taxon>
    </lineage>
</organism>
<keyword evidence="9" id="KW-1185">Reference proteome</keyword>
<sequence length="202" mass="23053">MDPDEVEYLGEKQFISIIPTFNSNTIHLISGGDVGPFRASIPVRVPLWMAINLKQQQKCKIQQPDWMEVEKLEKIKEDEKSSRTFTEMPSEHYMIEGKLILGCASDDIPRADEIRTIIKDIWDIRMSKIRSSVDTLVKNTGSYAGVDNLTIMEINSIRPILPHALDQIYRIKATRKQLRIQSQGTTTFLSNTRHSTSFNTAS</sequence>
<evidence type="ECO:0000259" key="7">
    <source>
        <dbReference type="Pfam" id="PF25005"/>
    </source>
</evidence>
<dbReference type="Proteomes" id="UP001162156">
    <property type="component" value="Unassembled WGS sequence"/>
</dbReference>
<dbReference type="FunFam" id="1.20.58.1020:FF:000001">
    <property type="entry name" value="DNA replication complex GINS protein PSF2"/>
    <property type="match status" value="1"/>
</dbReference>
<dbReference type="GO" id="GO:0006260">
    <property type="term" value="P:DNA replication"/>
    <property type="evidence" value="ECO:0007669"/>
    <property type="project" value="UniProtKB-KW"/>
</dbReference>
<keyword evidence="4 5" id="KW-0539">Nucleus</keyword>
<reference evidence="8" key="1">
    <citation type="journal article" date="2023" name="Insect Mol. Biol.">
        <title>Genome sequencing provides insights into the evolution of gene families encoding plant cell wall-degrading enzymes in longhorned beetles.</title>
        <authorList>
            <person name="Shin N.R."/>
            <person name="Okamura Y."/>
            <person name="Kirsch R."/>
            <person name="Pauchet Y."/>
        </authorList>
    </citation>
    <scope>NUCLEOTIDE SEQUENCE</scope>
    <source>
        <strain evidence="8">RBIC_L_NR</strain>
    </source>
</reference>
<dbReference type="InterPro" id="IPR007257">
    <property type="entry name" value="GINS_Psf2"/>
</dbReference>
<dbReference type="CDD" id="cd21694">
    <property type="entry name" value="GINS_B_Psf2"/>
    <property type="match status" value="1"/>
</dbReference>
<evidence type="ECO:0000256" key="5">
    <source>
        <dbReference type="PIRNR" id="PIRNR028998"/>
    </source>
</evidence>
<comment type="subcellular location">
    <subcellularLocation>
        <location evidence="1 5">Nucleus</location>
    </subcellularLocation>
</comment>
<dbReference type="Pfam" id="PF05916">
    <property type="entry name" value="Sld5"/>
    <property type="match status" value="1"/>
</dbReference>
<evidence type="ECO:0000256" key="4">
    <source>
        <dbReference type="ARBA" id="ARBA00023242"/>
    </source>
</evidence>
<dbReference type="InterPro" id="IPR021151">
    <property type="entry name" value="GINS_A"/>
</dbReference>
<evidence type="ECO:0000313" key="9">
    <source>
        <dbReference type="Proteomes" id="UP001162156"/>
    </source>
</evidence>
<proteinExistence type="inferred from homology"/>
<dbReference type="SUPFAM" id="SSF160059">
    <property type="entry name" value="PriA/YqbF domain"/>
    <property type="match status" value="1"/>
</dbReference>
<dbReference type="Pfam" id="PF25005">
    <property type="entry name" value="PSF2_N"/>
    <property type="match status" value="1"/>
</dbReference>